<dbReference type="RefSeq" id="WP_160601889.1">
    <property type="nucleotide sequence ID" value="NZ_WTYU01000002.1"/>
</dbReference>
<feature type="chain" id="PRO_5027102513" evidence="1">
    <location>
        <begin position="27"/>
        <end position="129"/>
    </location>
</feature>
<keyword evidence="3" id="KW-1185">Reference proteome</keyword>
<protein>
    <submittedName>
        <fullName evidence="2">UrcA family protein</fullName>
    </submittedName>
</protein>
<dbReference type="Proteomes" id="UP000473531">
    <property type="component" value="Unassembled WGS sequence"/>
</dbReference>
<dbReference type="InterPro" id="IPR030972">
    <property type="entry name" value="UrcA_uranyl"/>
</dbReference>
<reference evidence="2 3" key="1">
    <citation type="submission" date="2019-12" db="EMBL/GenBank/DDBJ databases">
        <title>Genomic-based taxomic classification of the family Erythrobacteraceae.</title>
        <authorList>
            <person name="Xu L."/>
        </authorList>
    </citation>
    <scope>NUCLEOTIDE SEQUENCE [LARGE SCALE GENOMIC DNA]</scope>
    <source>
        <strain evidence="2 3">KCTC 52259</strain>
    </source>
</reference>
<organism evidence="2 3">
    <name type="scientific">Allopontixanthobacter confluentis</name>
    <dbReference type="NCBI Taxonomy" id="1849021"/>
    <lineage>
        <taxon>Bacteria</taxon>
        <taxon>Pseudomonadati</taxon>
        <taxon>Pseudomonadota</taxon>
        <taxon>Alphaproteobacteria</taxon>
        <taxon>Sphingomonadales</taxon>
        <taxon>Erythrobacteraceae</taxon>
        <taxon>Allopontixanthobacter</taxon>
    </lineage>
</organism>
<comment type="caution">
    <text evidence="2">The sequence shown here is derived from an EMBL/GenBank/DDBJ whole genome shotgun (WGS) entry which is preliminary data.</text>
</comment>
<evidence type="ECO:0000313" key="3">
    <source>
        <dbReference type="Proteomes" id="UP000473531"/>
    </source>
</evidence>
<dbReference type="OrthoDB" id="9857199at2"/>
<evidence type="ECO:0000256" key="1">
    <source>
        <dbReference type="SAM" id="SignalP"/>
    </source>
</evidence>
<proteinExistence type="predicted"/>
<keyword evidence="1" id="KW-0732">Signal</keyword>
<sequence length="129" mass="13951">MVHLWKPTLVIAAGLALAATSDIALAQSSTSQEITVTAPRVSVHKEERTSSGMARVMVYSVDRQVSFGDLDLMTAAGIETFRARIREAAKEGCAQISKDYPLVKDSSCERVAIDQANLQANQIIEAARM</sequence>
<evidence type="ECO:0000313" key="2">
    <source>
        <dbReference type="EMBL" id="MXP15355.1"/>
    </source>
</evidence>
<dbReference type="AlphaFoldDB" id="A0A6L7GIF5"/>
<dbReference type="NCBIfam" id="TIGR04433">
    <property type="entry name" value="UrcA_uranyl"/>
    <property type="match status" value="1"/>
</dbReference>
<feature type="signal peptide" evidence="1">
    <location>
        <begin position="1"/>
        <end position="26"/>
    </location>
</feature>
<gene>
    <name evidence="2" type="ORF">GRI44_11405</name>
</gene>
<accession>A0A6L7GIF5</accession>
<name>A0A6L7GIF5_9SPHN</name>
<dbReference type="EMBL" id="WTYU01000002">
    <property type="protein sequence ID" value="MXP15355.1"/>
    <property type="molecule type" value="Genomic_DNA"/>
</dbReference>